<dbReference type="OrthoDB" id="3356937at2"/>
<dbReference type="EMBL" id="FMIC01000002">
    <property type="protein sequence ID" value="SCL73171.1"/>
    <property type="molecule type" value="Genomic_DNA"/>
</dbReference>
<dbReference type="RefSeq" id="WP_091631284.1">
    <property type="nucleotide sequence ID" value="NZ_FMIC01000002.1"/>
</dbReference>
<dbReference type="Gene3D" id="1.10.260.40">
    <property type="entry name" value="lambda repressor-like DNA-binding domains"/>
    <property type="match status" value="1"/>
</dbReference>
<gene>
    <name evidence="1" type="ORF">GA0070608_5420</name>
</gene>
<protein>
    <submittedName>
        <fullName evidence="1">Helix-turn-helix domain-containing protein</fullName>
    </submittedName>
</protein>
<dbReference type="Proteomes" id="UP000199343">
    <property type="component" value="Unassembled WGS sequence"/>
</dbReference>
<dbReference type="STRING" id="47871.GA0070608_5420"/>
<dbReference type="GO" id="GO:0003677">
    <property type="term" value="F:DNA binding"/>
    <property type="evidence" value="ECO:0007669"/>
    <property type="project" value="InterPro"/>
</dbReference>
<evidence type="ECO:0000313" key="1">
    <source>
        <dbReference type="EMBL" id="SCL73171.1"/>
    </source>
</evidence>
<dbReference type="Pfam" id="PF13560">
    <property type="entry name" value="HTH_31"/>
    <property type="match status" value="1"/>
</dbReference>
<evidence type="ECO:0000313" key="2">
    <source>
        <dbReference type="Proteomes" id="UP000199343"/>
    </source>
</evidence>
<proteinExistence type="predicted"/>
<reference evidence="1 2" key="1">
    <citation type="submission" date="2016-06" db="EMBL/GenBank/DDBJ databases">
        <authorList>
            <person name="Kjaerup R.B."/>
            <person name="Dalgaard T.S."/>
            <person name="Juul-Madsen H.R."/>
        </authorList>
    </citation>
    <scope>NUCLEOTIDE SEQUENCE [LARGE SCALE GENOMIC DNA]</scope>
    <source>
        <strain evidence="1 2">DSM 43363</strain>
    </source>
</reference>
<accession>A0A1C6W3S3</accession>
<dbReference type="SUPFAM" id="SSF47413">
    <property type="entry name" value="lambda repressor-like DNA-binding domains"/>
    <property type="match status" value="1"/>
</dbReference>
<name>A0A1C6W3S3_9ACTN</name>
<dbReference type="InterPro" id="IPR010982">
    <property type="entry name" value="Lambda_DNA-bd_dom_sf"/>
</dbReference>
<dbReference type="AlphaFoldDB" id="A0A1C6W3S3"/>
<organism evidence="1 2">
    <name type="scientific">Micromonospora peucetia</name>
    <dbReference type="NCBI Taxonomy" id="47871"/>
    <lineage>
        <taxon>Bacteria</taxon>
        <taxon>Bacillati</taxon>
        <taxon>Actinomycetota</taxon>
        <taxon>Actinomycetes</taxon>
        <taxon>Micromonosporales</taxon>
        <taxon>Micromonosporaceae</taxon>
        <taxon>Micromonospora</taxon>
    </lineage>
</organism>
<sequence>MTSVDEPIGRRVARWRVRRRMTQQMFADRLGRSKSWVDKTERGVRPLDRYPVIREVAGVLRVDPLVLLGEHRPSPSTMVGPLDGVDAVRGALARYDDHPATVCVAETGRQVAYAWLTFQHAHYAQVVRLLPRLLGAAQGMRAAEPELLVQAYRITSSVLVKLGEADLGWLAADRAMAVASADPALAGAAAVSVGQALRALGRDRLALVATTAAARRVGSASEAVHGTLLLQAALAAAGCGDAGRAGELTDRAAGLAAGIAADDPHRTAFGSAAVALARVVVAVESGDAGEAVLRHEQVVRREAWRRLPVEYRAAYLVDAARAYLQLGDLRGAGRVLVDADGLAPAEVRCRPAARTVLAELARAHPAPAGVARLATLVGLTR</sequence>